<dbReference type="EMBL" id="KV919058">
    <property type="protein sequence ID" value="OSX72481.1"/>
    <property type="molecule type" value="Genomic_DNA"/>
</dbReference>
<accession>A0A1X6NV43</accession>
<dbReference type="Proteomes" id="UP000218209">
    <property type="component" value="Unassembled WGS sequence"/>
</dbReference>
<sequence length="110" mass="11759">MAPSARSFVGVLRLMVAVAVAVVAVMACPTSAFRWEIGSGGRVYYALDCDFNGNDLVRSLTRGEDCGGLCASTSGCTHFTWNLGNCFLKKGGIRFSDATYYKGAVCGKRR</sequence>
<keyword evidence="3" id="KW-1185">Reference proteome</keyword>
<evidence type="ECO:0000313" key="3">
    <source>
        <dbReference type="Proteomes" id="UP000218209"/>
    </source>
</evidence>
<feature type="signal peptide" evidence="1">
    <location>
        <begin position="1"/>
        <end position="32"/>
    </location>
</feature>
<name>A0A1X6NV43_PORUM</name>
<dbReference type="AlphaFoldDB" id="A0A1X6NV43"/>
<gene>
    <name evidence="2" type="ORF">BU14_0431s0005</name>
</gene>
<dbReference type="OrthoDB" id="10056288at2759"/>
<evidence type="ECO:0000256" key="1">
    <source>
        <dbReference type="SAM" id="SignalP"/>
    </source>
</evidence>
<protein>
    <recommendedName>
        <fullName evidence="4">Apple domain-containing protein</fullName>
    </recommendedName>
</protein>
<keyword evidence="1" id="KW-0732">Signal</keyword>
<organism evidence="2 3">
    <name type="scientific">Porphyra umbilicalis</name>
    <name type="common">Purple laver</name>
    <name type="synonym">Red alga</name>
    <dbReference type="NCBI Taxonomy" id="2786"/>
    <lineage>
        <taxon>Eukaryota</taxon>
        <taxon>Rhodophyta</taxon>
        <taxon>Bangiophyceae</taxon>
        <taxon>Bangiales</taxon>
        <taxon>Bangiaceae</taxon>
        <taxon>Porphyra</taxon>
    </lineage>
</organism>
<reference evidence="2 3" key="1">
    <citation type="submission" date="2017-03" db="EMBL/GenBank/DDBJ databases">
        <title>WGS assembly of Porphyra umbilicalis.</title>
        <authorList>
            <person name="Brawley S.H."/>
            <person name="Blouin N.A."/>
            <person name="Ficko-Blean E."/>
            <person name="Wheeler G.L."/>
            <person name="Lohr M."/>
            <person name="Goodson H.V."/>
            <person name="Jenkins J.W."/>
            <person name="Blaby-Haas C.E."/>
            <person name="Helliwell K.E."/>
            <person name="Chan C."/>
            <person name="Marriage T."/>
            <person name="Bhattacharya D."/>
            <person name="Klein A.S."/>
            <person name="Badis Y."/>
            <person name="Brodie J."/>
            <person name="Cao Y."/>
            <person name="Collen J."/>
            <person name="Dittami S.M."/>
            <person name="Gachon C.M."/>
            <person name="Green B.R."/>
            <person name="Karpowicz S."/>
            <person name="Kim J.W."/>
            <person name="Kudahl U."/>
            <person name="Lin S."/>
            <person name="Michel G."/>
            <person name="Mittag M."/>
            <person name="Olson B.J."/>
            <person name="Pangilinan J."/>
            <person name="Peng Y."/>
            <person name="Qiu H."/>
            <person name="Shu S."/>
            <person name="Singer J.T."/>
            <person name="Smith A.G."/>
            <person name="Sprecher B.N."/>
            <person name="Wagner V."/>
            <person name="Wang W."/>
            <person name="Wang Z.-Y."/>
            <person name="Yan J."/>
            <person name="Yarish C."/>
            <person name="Zoeuner-Riek S."/>
            <person name="Zhuang Y."/>
            <person name="Zou Y."/>
            <person name="Lindquist E.A."/>
            <person name="Grimwood J."/>
            <person name="Barry K."/>
            <person name="Rokhsar D.S."/>
            <person name="Schmutz J."/>
            <person name="Stiller J.W."/>
            <person name="Grossman A.R."/>
            <person name="Prochnik S.E."/>
        </authorList>
    </citation>
    <scope>NUCLEOTIDE SEQUENCE [LARGE SCALE GENOMIC DNA]</scope>
    <source>
        <strain evidence="2">4086291</strain>
    </source>
</reference>
<evidence type="ECO:0008006" key="4">
    <source>
        <dbReference type="Google" id="ProtNLM"/>
    </source>
</evidence>
<dbReference type="SUPFAM" id="SSF57414">
    <property type="entry name" value="Hairpin loop containing domain-like"/>
    <property type="match status" value="1"/>
</dbReference>
<proteinExistence type="predicted"/>
<dbReference type="Gene3D" id="3.50.4.10">
    <property type="entry name" value="Hepatocyte Growth Factor"/>
    <property type="match status" value="1"/>
</dbReference>
<feature type="chain" id="PRO_5012507638" description="Apple domain-containing protein" evidence="1">
    <location>
        <begin position="33"/>
        <end position="110"/>
    </location>
</feature>
<evidence type="ECO:0000313" key="2">
    <source>
        <dbReference type="EMBL" id="OSX72481.1"/>
    </source>
</evidence>
<dbReference type="PROSITE" id="PS51257">
    <property type="entry name" value="PROKAR_LIPOPROTEIN"/>
    <property type="match status" value="1"/>
</dbReference>